<feature type="compositionally biased region" description="Polar residues" evidence="3">
    <location>
        <begin position="2582"/>
        <end position="2607"/>
    </location>
</feature>
<keyword evidence="1" id="KW-0343">GTPase activation</keyword>
<proteinExistence type="predicted"/>
<dbReference type="InterPro" id="IPR001251">
    <property type="entry name" value="CRAL-TRIO_dom"/>
</dbReference>
<gene>
    <name evidence="7" type="primary">CSON013094</name>
</gene>
<evidence type="ECO:0000256" key="1">
    <source>
        <dbReference type="ARBA" id="ARBA00022468"/>
    </source>
</evidence>
<accession>A0A336M9U6</accession>
<evidence type="ECO:0000259" key="4">
    <source>
        <dbReference type="PROSITE" id="PS50018"/>
    </source>
</evidence>
<dbReference type="InterPro" id="IPR054071">
    <property type="entry name" value="PH_NF1"/>
</dbReference>
<dbReference type="SUPFAM" id="SSF48350">
    <property type="entry name" value="GTPase activation domain, GAP"/>
    <property type="match status" value="1"/>
</dbReference>
<sequence>MTTQKPSEWAICLLGRFEEQLPYRTGPHGTQARLQIDQTMACLIQISKYRFSLIISNLTKMLQRVNDPQQQPQPSRPHDPDRVFESLIIILQTLERCLSGQTKDTARFEEAMNVKLLLREICQFIDEKSENNPSAQSLKALASKVLFALSQNHFGAVFNRISARLQELSACSEENPDYSDIELIQHVDLDVHKLTKLLTEAIQKFRLLKKSAHLVLLTSLEKALWNWIEFHPKEFEDLQRNPNEELSKCCETFFDILDSYAENKKSRSTVWPLQIMLLILSPKVLEEIVNADTGAPCSPRHMKKKHFMEGIKRGLSHSASSKQLTEAAAIACVKLCKASTYININDSNNVTFQLVQSVINDLKSLLFNPSKPFSRGQGYTLADIDLMIDCWVSCFRIKPHNNETLKVCLLMSSPPSYHFVIVNSLYKIVTQPRLSWWPQIDLVYARSGELRALFTDTLNKATQGYIAHTPLRMITSLTLKSKDTQSRLNRPEEGVAHRQLLLLLVRLIHADPMLMLNSLGKAGHEVQSSTLELINGLVSLVHQPTMPDVAQEAMEALLALHAPDKIEVWNPESPINTFWDVSSQVLFSISQKLIQHQIGNYSDVLKWLREILICRNSFLQRHKDYANVGSQIAICRQAHIKLEVVFFMYLWSIDLDACMASLSCFGLLCEEAEIRSGSDELTVQYILPNYHSFQELAQASSTLSTGNVESRYCFYEHTQGRQALQKHIMSILRRIEHCVNGVQPGWEETFRNWEVMSKLLQTYPKGKPDDGQTEVFHRTMGKRRASHQSSEHDLEEQITEWKNMTWFLLALGGVCLQRPRPIRSVQGNLGSAMTSFVQSTTSLSSTSSGRGTMISSHPVSSVLSVSSLVSSIGPPAQEVQYCPVTQFIGQLLRLLVCNNEKFGPQIQKYVKELIGEEMSSQLYPILFDQIRAIVEKFFDQQGQVVVTDINTQFIEHTIYIMKSILDGRQSNDHTEQPSSSEHLGVTSIEGMMLAIVRFVRHLDMTVHAIHIKTKLCQLVEVMMKRRDDLAFRQEMKFRNKLVEYLTDWVMGTSHQIAPPSSGDVTLITRDLDQACMEAVAALLRGLPLQPEESDRGDLMDAKSALFLKYFTLFMNLLNDCVDGSEADKDAIIPVHPLRPRVAAGKLTALRNATIQAMSNLLSANIDSGLMHSIDLGYNPDLQTRAAFMEVLTQILQQGTEFDTLAETVLADRFEQLVQLVTMISDKGELPIAMALANVVLSSQMDELARVLVTLFDAKHLLSPLLWNMFYREVEVSDCMQTLFRGNSLGSKIMAFCFKIYGASYLQALLEPLIRPLLDDPTTSFEVDPARLEANEDIELNRKNLIALTQKVFDAIISSADRFPPQLRSMCHCLYQVLSKRFPNQLQNNIGAVGTVIFLRFINPAIVSPQETGILNKQVPPQVKRGLMLMSKILQNIANHVEFTKEQHMVCFNDFLKAHFEAGRRFFIQIASDCESLDQTAHSMSFISDANVLALHRLLWSHQEKIGDYLSSSRDHKAVGRRPFDKMATLLAYLGPPEHKPVDSHLLFSSYARWSSFDMSSTNFEEIMVKHQMHEKEEFKTLKSMNIFYQAGTSKAGYPVFYYIARRYKIGETNGDLLMYHVILTLKPFCHASFEVVIDFTHTSSDNRFRTEYLQKWFYVLPEVAYENLHAVYIYNCNSWVREYTKFHDRIVAPLKGNRKLVFLDSPAKLNDVIDIEQQKLPGATLSLDEDLKVFNNALKLSHKDTKVAIKVGPTALQITSAEKTKVLAHSVLLNDVYYASEIEEVCLVDDNQFTLSIANESSQLSFIHNDCDNIVQAIIHIRNRWELSQPDSVTVHQKIRPKDVPGTLLNMALLNLGSSDPNLRTAAYNQLCALTATFDLKIEGQLLETSGLCIPSNNTIFIKAVSEKLATNEPHLTLEFLEECIQGFQRSTIELKHLCLEYMTPWLANLVRFCKPSDEGKRHKVSQILEKLINLTVDQREMYPSIQAKIWGSIGQIPELIDMVLDNFIHKSVTAGLGTAQVEIMADTAVALASANVQLVAKKVIGRLCRVIDKTCTSPTQYLEQHMLWDDIAILARYLLMLSFNNCLDVVRHLPYLFHSVTFLVCTGSLSMRASTHGLVINIIHSLCTCTKPSFSEDTQRVLRLSLDEFSLPKFYLLFGISKVKSAAVTAFRSSCRHPNDRWLGNERVSQNPPADRERLALPSLEVITDALLEIMEACMRDIPDCDWLQTWTSLAKSFAFCYNPALQPRALIVFGCITKTITDQDVKQLLRILVKALESFNDIVLLEALVMCLTRLQPLLRPESPIHRALFWVAVSVLQLDEVTLYAAGLALLEQNLHTLNSQGLFEKQNLADVMMSTREPLEWHFKQLDHAVGLSFKSNFHFALVGHLLKGFRHPTPTTVSRTSRILAMLLGIIAKPLRRDKFEVTSDSVAYLTALVHVSDEVRSRCHVKHSIPRWPEAPNEAMIDPPSGQNVRRQKSWDMLDQNAITYARQHKVQQHQDPAIKGGKSWRSLDLSHNPSSSTMSSTTTSNSSSSGAASGGATTQNSLLTVSSHRNHYDFKTRRSSSEPVHDQQVFLQSVFGSDQSSTTTTPGSTHNNRALTPTTSKDSKDNDLLLEDDVAPKDDGYIDCLQNMTNINKERGSRSSVSNESNVLLDPEVLPDPSTQALVLTVLATLVKYSTSDEETRVLYQYLAEGSVVFPKVFPVIHSLLDQKINNVLSVINNDQMILASVQSIIQNMLASEDSGQQPLHFLQTCGFGGLWRFAGPFTKYNMMVESSELFVNCLEAMVETCLFSVEETPPVPPSPRPYNLSSSLSSLTLGSPTDKAFSSESLDHHEIGSISSLRRGSFSKPKSAFSLK</sequence>
<dbReference type="InterPro" id="IPR016024">
    <property type="entry name" value="ARM-type_fold"/>
</dbReference>
<dbReference type="InterPro" id="IPR001936">
    <property type="entry name" value="RasGAP_dom"/>
</dbReference>
<dbReference type="SUPFAM" id="SSF52087">
    <property type="entry name" value="CRAL/TRIO domain"/>
    <property type="match status" value="1"/>
</dbReference>
<dbReference type="PROSITE" id="PS50191">
    <property type="entry name" value="CRAL_TRIO"/>
    <property type="match status" value="1"/>
</dbReference>
<feature type="domain" description="CRAL-TRIO" evidence="5">
    <location>
        <begin position="1574"/>
        <end position="1732"/>
    </location>
</feature>
<dbReference type="Pfam" id="PF13716">
    <property type="entry name" value="CRAL_TRIO_2"/>
    <property type="match status" value="1"/>
</dbReference>
<dbReference type="Pfam" id="PF21877">
    <property type="entry name" value="PH_NF1"/>
    <property type="match status" value="1"/>
</dbReference>
<dbReference type="PROSITE" id="PS50018">
    <property type="entry name" value="RAS_GTPASE_ACTIV_2"/>
    <property type="match status" value="1"/>
</dbReference>
<dbReference type="InterPro" id="IPR011993">
    <property type="entry name" value="PH-like_dom_sf"/>
</dbReference>
<evidence type="ECO:0000256" key="3">
    <source>
        <dbReference type="SAM" id="MobiDB-lite"/>
    </source>
</evidence>
<evidence type="ECO:0000313" key="7">
    <source>
        <dbReference type="EMBL" id="SSX26081.1"/>
    </source>
</evidence>
<evidence type="ECO:0000256" key="2">
    <source>
        <dbReference type="ARBA" id="ARBA00022553"/>
    </source>
</evidence>
<dbReference type="Gene3D" id="2.30.29.30">
    <property type="entry name" value="Pleckstrin-homology domain (PH domain)/Phosphotyrosine-binding domain (PTB)"/>
    <property type="match status" value="1"/>
</dbReference>
<dbReference type="VEuPathDB" id="VectorBase:CSON013094"/>
<dbReference type="Gene3D" id="3.40.525.10">
    <property type="entry name" value="CRAL-TRIO lipid binding domain"/>
    <property type="match status" value="1"/>
</dbReference>
<feature type="region of interest" description="Disordered" evidence="3">
    <location>
        <begin position="2582"/>
        <end position="2613"/>
    </location>
</feature>
<dbReference type="GO" id="GO:0005096">
    <property type="term" value="F:GTPase activator activity"/>
    <property type="evidence" value="ECO:0007669"/>
    <property type="project" value="UniProtKB-KW"/>
</dbReference>
<evidence type="ECO:0000313" key="6">
    <source>
        <dbReference type="EMBL" id="SSX05722.1"/>
    </source>
</evidence>
<dbReference type="InterPro" id="IPR029473">
    <property type="entry name" value="MOR2-PAG1_mid"/>
</dbReference>
<dbReference type="EMBL" id="UFQT01000646">
    <property type="protein sequence ID" value="SSX26081.1"/>
    <property type="molecule type" value="Genomic_DNA"/>
</dbReference>
<protein>
    <submittedName>
        <fullName evidence="7">CSON013094 protein</fullName>
    </submittedName>
</protein>
<dbReference type="FunFam" id="1.10.506.10:FF:000014">
    <property type="entry name" value="Neurofibromin 1"/>
    <property type="match status" value="1"/>
</dbReference>
<evidence type="ECO:0000259" key="5">
    <source>
        <dbReference type="PROSITE" id="PS50191"/>
    </source>
</evidence>
<dbReference type="SUPFAM" id="SSF48371">
    <property type="entry name" value="ARM repeat"/>
    <property type="match status" value="2"/>
</dbReference>
<dbReference type="PANTHER" id="PTHR10194:SF142">
    <property type="entry name" value="NEUROFIBROMIN"/>
    <property type="match status" value="1"/>
</dbReference>
<dbReference type="SMART" id="SM00323">
    <property type="entry name" value="RasGAP"/>
    <property type="match status" value="1"/>
</dbReference>
<feature type="region of interest" description="Disordered" evidence="3">
    <location>
        <begin position="2494"/>
        <end position="2544"/>
    </location>
</feature>
<dbReference type="SMART" id="SM00516">
    <property type="entry name" value="SEC14"/>
    <property type="match status" value="1"/>
</dbReference>
<dbReference type="InterPro" id="IPR036865">
    <property type="entry name" value="CRAL-TRIO_dom_sf"/>
</dbReference>
<feature type="domain" description="Ras-GAP" evidence="4">
    <location>
        <begin position="1243"/>
        <end position="1438"/>
    </location>
</feature>
<dbReference type="EMBL" id="UFQS01000646">
    <property type="protein sequence ID" value="SSX05722.1"/>
    <property type="molecule type" value="Genomic_DNA"/>
</dbReference>
<reference evidence="7" key="2">
    <citation type="submission" date="2018-07" db="EMBL/GenBank/DDBJ databases">
        <authorList>
            <person name="Quirk P.G."/>
            <person name="Krulwich T.A."/>
        </authorList>
    </citation>
    <scope>NUCLEOTIDE SEQUENCE</scope>
</reference>
<dbReference type="Pfam" id="PF00616">
    <property type="entry name" value="RasGAP"/>
    <property type="match status" value="1"/>
</dbReference>
<name>A0A336M9U6_CULSO</name>
<dbReference type="PANTHER" id="PTHR10194">
    <property type="entry name" value="RAS GTPASE-ACTIVATING PROTEINS"/>
    <property type="match status" value="1"/>
</dbReference>
<dbReference type="Pfam" id="PF14228">
    <property type="entry name" value="MOR2-PAG1_mid"/>
    <property type="match status" value="1"/>
</dbReference>
<dbReference type="CDD" id="cd00170">
    <property type="entry name" value="SEC14"/>
    <property type="match status" value="1"/>
</dbReference>
<feature type="compositionally biased region" description="Low complexity" evidence="3">
    <location>
        <begin position="2517"/>
        <end position="2544"/>
    </location>
</feature>
<dbReference type="CDD" id="cd13313">
    <property type="entry name" value="PH_NF1"/>
    <property type="match status" value="1"/>
</dbReference>
<reference evidence="6" key="1">
    <citation type="submission" date="2018-04" db="EMBL/GenBank/DDBJ databases">
        <authorList>
            <person name="Go L.Y."/>
            <person name="Mitchell J.A."/>
        </authorList>
    </citation>
    <scope>NUCLEOTIDE SEQUENCE</scope>
    <source>
        <tissue evidence="6">Whole organism</tissue>
    </source>
</reference>
<dbReference type="FunFam" id="1.10.506.10:FF:000015">
    <property type="entry name" value="Neurofibromin isoform 1"/>
    <property type="match status" value="1"/>
</dbReference>
<dbReference type="Gene3D" id="1.10.506.10">
    <property type="entry name" value="GTPase Activation - p120gap, domain 1"/>
    <property type="match status" value="2"/>
</dbReference>
<dbReference type="InterPro" id="IPR008936">
    <property type="entry name" value="Rho_GTPase_activation_prot"/>
</dbReference>
<keyword evidence="2" id="KW-0597">Phosphoprotein</keyword>
<dbReference type="InterPro" id="IPR039360">
    <property type="entry name" value="Ras_GTPase"/>
</dbReference>
<dbReference type="CDD" id="cd05130">
    <property type="entry name" value="RasGAP_Neurofibromin"/>
    <property type="match status" value="1"/>
</dbReference>
<organism evidence="7">
    <name type="scientific">Culicoides sonorensis</name>
    <name type="common">Biting midge</name>
    <dbReference type="NCBI Taxonomy" id="179676"/>
    <lineage>
        <taxon>Eukaryota</taxon>
        <taxon>Metazoa</taxon>
        <taxon>Ecdysozoa</taxon>
        <taxon>Arthropoda</taxon>
        <taxon>Hexapoda</taxon>
        <taxon>Insecta</taxon>
        <taxon>Pterygota</taxon>
        <taxon>Neoptera</taxon>
        <taxon>Endopterygota</taxon>
        <taxon>Diptera</taxon>
        <taxon>Nematocera</taxon>
        <taxon>Chironomoidea</taxon>
        <taxon>Ceratopogonidae</taxon>
        <taxon>Ceratopogoninae</taxon>
        <taxon>Culicoides</taxon>
        <taxon>Monoculicoides</taxon>
    </lineage>
</organism>